<dbReference type="GeneID" id="20328591"/>
<dbReference type="PANTHER" id="PTHR11640:SF31">
    <property type="entry name" value="IRREGULAR CHIASM C-ROUGHEST PROTEIN-RELATED"/>
    <property type="match status" value="1"/>
</dbReference>
<dbReference type="OrthoDB" id="6159398at2759"/>
<dbReference type="PROSITE" id="PS50835">
    <property type="entry name" value="IG_LIKE"/>
    <property type="match status" value="1"/>
</dbReference>
<dbReference type="InterPro" id="IPR051275">
    <property type="entry name" value="Cell_adhesion_signaling"/>
</dbReference>
<dbReference type="KEGG" id="ovi:T265_14425"/>
<dbReference type="InterPro" id="IPR013783">
    <property type="entry name" value="Ig-like_fold"/>
</dbReference>
<evidence type="ECO:0000259" key="6">
    <source>
        <dbReference type="PROSITE" id="PS50835"/>
    </source>
</evidence>
<dbReference type="GO" id="GO:0005886">
    <property type="term" value="C:plasma membrane"/>
    <property type="evidence" value="ECO:0007669"/>
    <property type="project" value="TreeGrafter"/>
</dbReference>
<dbReference type="STRING" id="6198.A0A074ZM32"/>
<dbReference type="GO" id="GO:0005911">
    <property type="term" value="C:cell-cell junction"/>
    <property type="evidence" value="ECO:0007669"/>
    <property type="project" value="TreeGrafter"/>
</dbReference>
<reference evidence="7 8" key="1">
    <citation type="submission" date="2013-11" db="EMBL/GenBank/DDBJ databases">
        <title>Opisthorchis viverrini - life in the bile duct.</title>
        <authorList>
            <person name="Young N.D."/>
            <person name="Nagarajan N."/>
            <person name="Lin S.J."/>
            <person name="Korhonen P.K."/>
            <person name="Jex A.R."/>
            <person name="Hall R.S."/>
            <person name="Safavi-Hemami H."/>
            <person name="Kaewkong W."/>
            <person name="Bertrand D."/>
            <person name="Gao S."/>
            <person name="Seet Q."/>
            <person name="Wongkham S."/>
            <person name="Teh B.T."/>
            <person name="Wongkham C."/>
            <person name="Intapan P.M."/>
            <person name="Maleewong W."/>
            <person name="Yang X."/>
            <person name="Hu M."/>
            <person name="Wang Z."/>
            <person name="Hofmann A."/>
            <person name="Sternberg P.W."/>
            <person name="Tan P."/>
            <person name="Wang J."/>
            <person name="Gasser R.B."/>
        </authorList>
    </citation>
    <scope>NUCLEOTIDE SEQUENCE [LARGE SCALE GENOMIC DNA]</scope>
</reference>
<keyword evidence="4" id="KW-0325">Glycoprotein</keyword>
<keyword evidence="3" id="KW-1015">Disulfide bond</keyword>
<comment type="subcellular location">
    <subcellularLocation>
        <location evidence="1">Membrane</location>
        <topology evidence="1">Single-pass type I membrane protein</topology>
    </subcellularLocation>
</comment>
<keyword evidence="8" id="KW-1185">Reference proteome</keyword>
<keyword evidence="2" id="KW-0472">Membrane</keyword>
<feature type="domain" description="Ig-like" evidence="6">
    <location>
        <begin position="156"/>
        <end position="250"/>
    </location>
</feature>
<evidence type="ECO:0000313" key="8">
    <source>
        <dbReference type="Proteomes" id="UP000054324"/>
    </source>
</evidence>
<keyword evidence="5" id="KW-0393">Immunoglobulin domain</keyword>
<dbReference type="Pfam" id="PF13927">
    <property type="entry name" value="Ig_3"/>
    <property type="match status" value="1"/>
</dbReference>
<dbReference type="CTD" id="20328591"/>
<dbReference type="InterPro" id="IPR007110">
    <property type="entry name" value="Ig-like_dom"/>
</dbReference>
<evidence type="ECO:0000256" key="2">
    <source>
        <dbReference type="ARBA" id="ARBA00023136"/>
    </source>
</evidence>
<dbReference type="GO" id="GO:0050839">
    <property type="term" value="F:cell adhesion molecule binding"/>
    <property type="evidence" value="ECO:0007669"/>
    <property type="project" value="TreeGrafter"/>
</dbReference>
<dbReference type="CDD" id="cd00096">
    <property type="entry name" value="Ig"/>
    <property type="match status" value="1"/>
</dbReference>
<dbReference type="RefSeq" id="XP_009171827.1">
    <property type="nucleotide sequence ID" value="XM_009173563.1"/>
</dbReference>
<gene>
    <name evidence="7" type="ORF">T265_14425</name>
</gene>
<dbReference type="AlphaFoldDB" id="A0A074ZM32"/>
<feature type="non-terminal residue" evidence="7">
    <location>
        <position position="1"/>
    </location>
</feature>
<proteinExistence type="predicted"/>
<dbReference type="EMBL" id="KL596810">
    <property type="protein sequence ID" value="KER24430.1"/>
    <property type="molecule type" value="Genomic_DNA"/>
</dbReference>
<accession>A0A074ZM32</accession>
<evidence type="ECO:0000256" key="4">
    <source>
        <dbReference type="ARBA" id="ARBA00023180"/>
    </source>
</evidence>
<evidence type="ECO:0000313" key="7">
    <source>
        <dbReference type="EMBL" id="KER24430.1"/>
    </source>
</evidence>
<dbReference type="SMART" id="SM00409">
    <property type="entry name" value="IG"/>
    <property type="match status" value="1"/>
</dbReference>
<dbReference type="SUPFAM" id="SSF48726">
    <property type="entry name" value="Immunoglobulin"/>
    <property type="match status" value="2"/>
</dbReference>
<sequence>ADIRPPSHAVSLVVRTIYRTTHSQSKHRRLDWPFILNISLVVQWVNETENFSVCCTLKPKGDQAVILKLNDKRLQAIIESDSGYERFLAYEEHFFKDNPQWAVDPLSKPESQMCVHKIGDIPMELNANVTVACEKIARMGLGSVNERELIRIKVYRRVAIINVPDTYRVKEKETAILTCNATGYPDLHLSWKSKDNGELLKENRYNKPNGLLELILNNVTSNQHDTSYVCEARTSYPVGTPPVTAETKLEVYLLPTIKMDSYTIHTELGAQESFQIYVTGFPVPSLVCDGLEVEGPRKIWDEPRGGTHAFLVTVDSVKQDHLTTFICEASNEAGSKIKEITFTVAPARPVILSPNWTSHADYYLVHWRTHSRVPLENVTLEVEEYNSNSTAGPVNQRNRKLFYSLDPNTMDKNEVSLVAPGDNKQELEVPSTGPWEQLVWHHLSNLSANTDHILSVTVCNKYDCASSVVDSVTNNPSTFTFRTAKYDGSNKIKPGLLALPPMQLAKLQEEKFEMTVTQMGGRMARRKTNSFMVHAFVVWILCANP</sequence>
<name>A0A074ZM32_OPIVI</name>
<dbReference type="GO" id="GO:0098609">
    <property type="term" value="P:cell-cell adhesion"/>
    <property type="evidence" value="ECO:0007669"/>
    <property type="project" value="TreeGrafter"/>
</dbReference>
<evidence type="ECO:0000256" key="3">
    <source>
        <dbReference type="ARBA" id="ARBA00023157"/>
    </source>
</evidence>
<dbReference type="Gene3D" id="2.60.40.10">
    <property type="entry name" value="Immunoglobulins"/>
    <property type="match status" value="1"/>
</dbReference>
<dbReference type="PANTHER" id="PTHR11640">
    <property type="entry name" value="NEPHRIN"/>
    <property type="match status" value="1"/>
</dbReference>
<protein>
    <recommendedName>
        <fullName evidence="6">Ig-like domain-containing protein</fullName>
    </recommendedName>
</protein>
<evidence type="ECO:0000256" key="1">
    <source>
        <dbReference type="ARBA" id="ARBA00004479"/>
    </source>
</evidence>
<dbReference type="InterPro" id="IPR003599">
    <property type="entry name" value="Ig_sub"/>
</dbReference>
<organism evidence="7 8">
    <name type="scientific">Opisthorchis viverrini</name>
    <name type="common">Southeast Asian liver fluke</name>
    <dbReference type="NCBI Taxonomy" id="6198"/>
    <lineage>
        <taxon>Eukaryota</taxon>
        <taxon>Metazoa</taxon>
        <taxon>Spiralia</taxon>
        <taxon>Lophotrochozoa</taxon>
        <taxon>Platyhelminthes</taxon>
        <taxon>Trematoda</taxon>
        <taxon>Digenea</taxon>
        <taxon>Opisthorchiida</taxon>
        <taxon>Opisthorchiata</taxon>
        <taxon>Opisthorchiidae</taxon>
        <taxon>Opisthorchis</taxon>
    </lineage>
</organism>
<dbReference type="Proteomes" id="UP000054324">
    <property type="component" value="Unassembled WGS sequence"/>
</dbReference>
<evidence type="ECO:0000256" key="5">
    <source>
        <dbReference type="ARBA" id="ARBA00023319"/>
    </source>
</evidence>
<dbReference type="InterPro" id="IPR036179">
    <property type="entry name" value="Ig-like_dom_sf"/>
</dbReference>